<gene>
    <name evidence="1" type="ORF">VOF76_24190</name>
</gene>
<keyword evidence="2" id="KW-1185">Reference proteome</keyword>
<protein>
    <submittedName>
        <fullName evidence="1">Uncharacterized protein</fullName>
    </submittedName>
</protein>
<accession>A0ABU6ICD9</accession>
<reference evidence="1 2" key="1">
    <citation type="submission" date="2024-01" db="EMBL/GenBank/DDBJ databases">
        <title>Comparative Genomics of Leclercia adecarboxylata Strains Isolated from Several Sources.</title>
        <authorList>
            <person name="Yescas-Zazueta V."/>
            <person name="Balbuena-Alonso M.G."/>
            <person name="Valencia D."/>
            <person name="Mendez-Pfeiffer P.A."/>
            <person name="Ballesteros-Monrreal M.G."/>
            <person name="Rocha-Gracia R.D.C."/>
            <person name="Barrios-Villa E."/>
        </authorList>
    </citation>
    <scope>NUCLEOTIDE SEQUENCE [LARGE SCALE GENOMIC DNA]</scope>
    <source>
        <strain evidence="1 2">33MEM</strain>
    </source>
</reference>
<dbReference type="Proteomes" id="UP001357437">
    <property type="component" value="Unassembled WGS sequence"/>
</dbReference>
<sequence>MKKVIVFFNNHPPELLTVLMSVTSIRKVYPDGSQAHLKILPTNLHLVFGSYRIIFIASDKPLRGRELMEAASRLNAIG</sequence>
<dbReference type="EMBL" id="JAYMCU010000114">
    <property type="protein sequence ID" value="MEC3939233.1"/>
    <property type="molecule type" value="Genomic_DNA"/>
</dbReference>
<proteinExistence type="predicted"/>
<evidence type="ECO:0000313" key="1">
    <source>
        <dbReference type="EMBL" id="MEC3939233.1"/>
    </source>
</evidence>
<evidence type="ECO:0000313" key="2">
    <source>
        <dbReference type="Proteomes" id="UP001357437"/>
    </source>
</evidence>
<organism evidence="1 2">
    <name type="scientific">Leclercia adecarboxylata</name>
    <dbReference type="NCBI Taxonomy" id="83655"/>
    <lineage>
        <taxon>Bacteria</taxon>
        <taxon>Pseudomonadati</taxon>
        <taxon>Pseudomonadota</taxon>
        <taxon>Gammaproteobacteria</taxon>
        <taxon>Enterobacterales</taxon>
        <taxon>Enterobacteriaceae</taxon>
        <taxon>Leclercia</taxon>
    </lineage>
</organism>
<name>A0ABU6ICD9_9ENTR</name>
<dbReference type="RefSeq" id="WP_151587112.1">
    <property type="nucleotide sequence ID" value="NZ_CP042496.1"/>
</dbReference>
<comment type="caution">
    <text evidence="1">The sequence shown here is derived from an EMBL/GenBank/DDBJ whole genome shotgun (WGS) entry which is preliminary data.</text>
</comment>